<dbReference type="PANTHER" id="PTHR42877:SF5">
    <property type="entry name" value="L-ORNITHINE N(5)-MONOOXYGENASE-RELATED"/>
    <property type="match status" value="1"/>
</dbReference>
<dbReference type="PANTHER" id="PTHR42877">
    <property type="entry name" value="L-ORNITHINE N(5)-MONOOXYGENASE-RELATED"/>
    <property type="match status" value="1"/>
</dbReference>
<reference evidence="5" key="2">
    <citation type="journal article" date="2023" name="IMA Fungus">
        <title>Comparative genomic study of the Penicillium genus elucidates a diverse pangenome and 15 lateral gene transfer events.</title>
        <authorList>
            <person name="Petersen C."/>
            <person name="Sorensen T."/>
            <person name="Nielsen M.R."/>
            <person name="Sondergaard T.E."/>
            <person name="Sorensen J.L."/>
            <person name="Fitzpatrick D.A."/>
            <person name="Frisvad J.C."/>
            <person name="Nielsen K.L."/>
        </authorList>
    </citation>
    <scope>NUCLEOTIDE SEQUENCE</scope>
    <source>
        <strain evidence="5">IBT 15544</strain>
    </source>
</reference>
<name>A0A9W9J8C9_9EURO</name>
<dbReference type="Gene3D" id="3.50.50.60">
    <property type="entry name" value="FAD/NAD(P)-binding domain"/>
    <property type="match status" value="1"/>
</dbReference>
<evidence type="ECO:0000256" key="3">
    <source>
        <dbReference type="ARBA" id="ARBA00022630"/>
    </source>
</evidence>
<sequence>MLSSAPLIGAPHAGSGRFTEPAVLRFIPISAFPRSSAVISELPRDYLYKATRVLWEVCMGRRYGDLNGIAGLDSEVCLTVGLVGLVAISVNTDVLTIGAGPSGIAFAVQLQKQFPGARYEILERTDNLGGLWWVNTYPGCGCDVASHFYSFSFALNPNWSRKFASQQEIAAYLHDVVEQNDVPSHVRCLATVQSAAFDETSGTWVATMLDSVSGEVSQRRSKILISAVGAQRECEIQGAEIFKGKLFHSAQWDHSFDWAGKDVVYRLYLYAMMEKDFLGFYQETGSSIREDLKRAQIEYMKKNAAERYHDGLLPRMETGCKGKVMETNYLACLRRENVELVHSDPIEEVTETGVRTRSGAEVHADAIILANGFQTQQVLFPREITAAKVLVRLSTGLLRNLRLRVPHPLHPHGSQYYHGSPVGSFLDRVRNQFHAANSASNPECTLSARDLIGTHLSIRASSIPSTGHCRRDTRCRADIQQLDPGSIFEPPKREFVFGRSPVQVPAKDTKKDDPSGQLDPACSVFAVVGVAVVVGLMVHGSMDMSAVEIAKGLRDAVTRVQSECVTGLRSRPILAGWKGSVK</sequence>
<dbReference type="OrthoDB" id="74360at2759"/>
<evidence type="ECO:0000313" key="6">
    <source>
        <dbReference type="Proteomes" id="UP001150904"/>
    </source>
</evidence>
<dbReference type="EMBL" id="JAPQKR010000016">
    <property type="protein sequence ID" value="KAJ5191397.1"/>
    <property type="molecule type" value="Genomic_DNA"/>
</dbReference>
<protein>
    <recommendedName>
        <fullName evidence="7">FAD/NAD(P)-binding domain-containing protein</fullName>
    </recommendedName>
</protein>
<keyword evidence="3" id="KW-0285">Flavoprotein</keyword>
<comment type="caution">
    <text evidence="5">The sequence shown here is derived from an EMBL/GenBank/DDBJ whole genome shotgun (WGS) entry which is preliminary data.</text>
</comment>
<dbReference type="SUPFAM" id="SSF51905">
    <property type="entry name" value="FAD/NAD(P)-binding domain"/>
    <property type="match status" value="2"/>
</dbReference>
<dbReference type="AlphaFoldDB" id="A0A9W9J8C9"/>
<accession>A0A9W9J8C9</accession>
<evidence type="ECO:0000313" key="5">
    <source>
        <dbReference type="EMBL" id="KAJ5191397.1"/>
    </source>
</evidence>
<keyword evidence="4" id="KW-0274">FAD</keyword>
<comment type="cofactor">
    <cofactor evidence="1">
        <name>FAD</name>
        <dbReference type="ChEBI" id="CHEBI:57692"/>
    </cofactor>
</comment>
<dbReference type="GeneID" id="83184739"/>
<dbReference type="Proteomes" id="UP001150904">
    <property type="component" value="Unassembled WGS sequence"/>
</dbReference>
<comment type="similarity">
    <text evidence="2">Belongs to the FAD-binding monooxygenase family.</text>
</comment>
<dbReference type="RefSeq" id="XP_058304337.1">
    <property type="nucleotide sequence ID" value="XM_058457438.1"/>
</dbReference>
<organism evidence="5 6">
    <name type="scientific">Penicillium cinerascens</name>
    <dbReference type="NCBI Taxonomy" id="70096"/>
    <lineage>
        <taxon>Eukaryota</taxon>
        <taxon>Fungi</taxon>
        <taxon>Dikarya</taxon>
        <taxon>Ascomycota</taxon>
        <taxon>Pezizomycotina</taxon>
        <taxon>Eurotiomycetes</taxon>
        <taxon>Eurotiomycetidae</taxon>
        <taxon>Eurotiales</taxon>
        <taxon>Aspergillaceae</taxon>
        <taxon>Penicillium</taxon>
    </lineage>
</organism>
<evidence type="ECO:0008006" key="7">
    <source>
        <dbReference type="Google" id="ProtNLM"/>
    </source>
</evidence>
<dbReference type="InterPro" id="IPR036188">
    <property type="entry name" value="FAD/NAD-bd_sf"/>
</dbReference>
<reference evidence="5" key="1">
    <citation type="submission" date="2022-12" db="EMBL/GenBank/DDBJ databases">
        <authorList>
            <person name="Petersen C."/>
        </authorList>
    </citation>
    <scope>NUCLEOTIDE SEQUENCE</scope>
    <source>
        <strain evidence="5">IBT 15544</strain>
    </source>
</reference>
<evidence type="ECO:0000256" key="1">
    <source>
        <dbReference type="ARBA" id="ARBA00001974"/>
    </source>
</evidence>
<dbReference type="InterPro" id="IPR051209">
    <property type="entry name" value="FAD-bind_Monooxygenase_sf"/>
</dbReference>
<gene>
    <name evidence="5" type="ORF">N7498_010382</name>
</gene>
<dbReference type="Pfam" id="PF13450">
    <property type="entry name" value="NAD_binding_8"/>
    <property type="match status" value="1"/>
</dbReference>
<keyword evidence="6" id="KW-1185">Reference proteome</keyword>
<evidence type="ECO:0000256" key="2">
    <source>
        <dbReference type="ARBA" id="ARBA00010139"/>
    </source>
</evidence>
<proteinExistence type="inferred from homology"/>
<evidence type="ECO:0000256" key="4">
    <source>
        <dbReference type="ARBA" id="ARBA00022827"/>
    </source>
</evidence>